<organism evidence="10 11">
    <name type="scientific">Haloarcula pellucida</name>
    <dbReference type="NCBI Taxonomy" id="1427151"/>
    <lineage>
        <taxon>Archaea</taxon>
        <taxon>Methanobacteriati</taxon>
        <taxon>Methanobacteriota</taxon>
        <taxon>Stenosarchaea group</taxon>
        <taxon>Halobacteria</taxon>
        <taxon>Halobacteriales</taxon>
        <taxon>Haloarculaceae</taxon>
        <taxon>Haloarcula</taxon>
    </lineage>
</organism>
<keyword evidence="11" id="KW-1185">Reference proteome</keyword>
<evidence type="ECO:0000256" key="6">
    <source>
        <dbReference type="ARBA" id="ARBA00023136"/>
    </source>
</evidence>
<dbReference type="InterPro" id="IPR028871">
    <property type="entry name" value="BlueCu_1_BS"/>
</dbReference>
<comment type="cofactor">
    <cofactor evidence="7">
        <name>Cu(2+)</name>
        <dbReference type="ChEBI" id="CHEBI:29036"/>
    </cofactor>
    <text evidence="7">The crystal structure with reduced Cu(1+) has also been determined.</text>
</comment>
<feature type="binding site" evidence="7">
    <location>
        <position position="115"/>
    </location>
    <ligand>
        <name>Cu cation</name>
        <dbReference type="ChEBI" id="CHEBI:23378"/>
    </ligand>
</feature>
<feature type="region of interest" description="Disordered" evidence="8">
    <location>
        <begin position="21"/>
        <end position="77"/>
    </location>
</feature>
<feature type="binding site" evidence="7">
    <location>
        <position position="162"/>
    </location>
    <ligand>
        <name>Cu cation</name>
        <dbReference type="ChEBI" id="CHEBI:23378"/>
    </ligand>
</feature>
<dbReference type="AlphaFoldDB" id="A0A830GK21"/>
<dbReference type="InterPro" id="IPR002387">
    <property type="entry name" value="Plastocyanin"/>
</dbReference>
<evidence type="ECO:0000313" key="11">
    <source>
        <dbReference type="Proteomes" id="UP000605784"/>
    </source>
</evidence>
<dbReference type="SUPFAM" id="SSF49503">
    <property type="entry name" value="Cupredoxins"/>
    <property type="match status" value="1"/>
</dbReference>
<dbReference type="GO" id="GO:0009055">
    <property type="term" value="F:electron transfer activity"/>
    <property type="evidence" value="ECO:0007669"/>
    <property type="project" value="InterPro"/>
</dbReference>
<keyword evidence="5 7" id="KW-0186">Copper</keyword>
<dbReference type="Pfam" id="PF00127">
    <property type="entry name" value="Copper-bind"/>
    <property type="match status" value="1"/>
</dbReference>
<evidence type="ECO:0000256" key="3">
    <source>
        <dbReference type="ARBA" id="ARBA00022723"/>
    </source>
</evidence>
<dbReference type="GO" id="GO:0005507">
    <property type="term" value="F:copper ion binding"/>
    <property type="evidence" value="ECO:0007669"/>
    <property type="project" value="InterPro"/>
</dbReference>
<protein>
    <recommendedName>
        <fullName evidence="9">Blue (type 1) copper domain-containing protein</fullName>
    </recommendedName>
</protein>
<feature type="compositionally biased region" description="Gly residues" evidence="8">
    <location>
        <begin position="24"/>
        <end position="33"/>
    </location>
</feature>
<comment type="subcellular location">
    <subcellularLocation>
        <location evidence="1">Membrane</location>
    </subcellularLocation>
</comment>
<keyword evidence="3 7" id="KW-0479">Metal-binding</keyword>
<feature type="domain" description="Blue (type 1) copper" evidence="9">
    <location>
        <begin position="84"/>
        <end position="173"/>
    </location>
</feature>
<evidence type="ECO:0000256" key="5">
    <source>
        <dbReference type="ARBA" id="ARBA00023008"/>
    </source>
</evidence>
<evidence type="ECO:0000256" key="8">
    <source>
        <dbReference type="SAM" id="MobiDB-lite"/>
    </source>
</evidence>
<dbReference type="PROSITE" id="PS00196">
    <property type="entry name" value="COPPER_BLUE"/>
    <property type="match status" value="1"/>
</dbReference>
<feature type="binding site" evidence="7">
    <location>
        <position position="159"/>
    </location>
    <ligand>
        <name>Cu cation</name>
        <dbReference type="ChEBI" id="CHEBI:23378"/>
    </ligand>
</feature>
<dbReference type="Gene3D" id="2.60.40.420">
    <property type="entry name" value="Cupredoxins - blue copper proteins"/>
    <property type="match status" value="1"/>
</dbReference>
<feature type="compositionally biased region" description="Low complexity" evidence="8">
    <location>
        <begin position="34"/>
        <end position="77"/>
    </location>
</feature>
<dbReference type="Proteomes" id="UP000605784">
    <property type="component" value="Unassembled WGS sequence"/>
</dbReference>
<dbReference type="PANTHER" id="PTHR34192">
    <property type="entry name" value="PLASTOCYANIN MAJOR ISOFORM, CHLOROPLASTIC-RELATED"/>
    <property type="match status" value="1"/>
</dbReference>
<accession>A0A830GK21</accession>
<keyword evidence="2" id="KW-0813">Transport</keyword>
<reference evidence="10" key="1">
    <citation type="journal article" date="2014" name="Int. J. Syst. Evol. Microbiol.">
        <title>Complete genome sequence of Corynebacterium casei LMG S-19264T (=DSM 44701T), isolated from a smear-ripened cheese.</title>
        <authorList>
            <consortium name="US DOE Joint Genome Institute (JGI-PGF)"/>
            <person name="Walter F."/>
            <person name="Albersmeier A."/>
            <person name="Kalinowski J."/>
            <person name="Ruckert C."/>
        </authorList>
    </citation>
    <scope>NUCLEOTIDE SEQUENCE</scope>
    <source>
        <strain evidence="10">JCM 17820</strain>
    </source>
</reference>
<dbReference type="PRINTS" id="PR00157">
    <property type="entry name" value="PLASTOCYANIN"/>
</dbReference>
<reference evidence="10" key="2">
    <citation type="submission" date="2020-09" db="EMBL/GenBank/DDBJ databases">
        <authorList>
            <person name="Sun Q."/>
            <person name="Ohkuma M."/>
        </authorList>
    </citation>
    <scope>NUCLEOTIDE SEQUENCE</scope>
    <source>
        <strain evidence="10">JCM 17820</strain>
    </source>
</reference>
<evidence type="ECO:0000256" key="4">
    <source>
        <dbReference type="ARBA" id="ARBA00022982"/>
    </source>
</evidence>
<dbReference type="PROSITE" id="PS51318">
    <property type="entry name" value="TAT"/>
    <property type="match status" value="1"/>
</dbReference>
<feature type="binding site" evidence="7">
    <location>
        <position position="167"/>
    </location>
    <ligand>
        <name>Cu cation</name>
        <dbReference type="ChEBI" id="CHEBI:23378"/>
    </ligand>
</feature>
<keyword evidence="6" id="KW-0472">Membrane</keyword>
<sequence>MGDMTESRRRFLAALAAGVTGSLAGCGGDGGGETPQSTATETTTATDTPTASPTDTPTPTQTATPTDTPTATETATPVDAAQQVLVGPGDFVFDPETFSVPVGSTVRWEWRSSNHNVKPATTPDGSDWTGTPGDAGRTFDTGYTYTYTFETAGEYEYYCAPHRSVGMTGSFTVTE</sequence>
<name>A0A830GK21_9EURY</name>
<evidence type="ECO:0000259" key="9">
    <source>
        <dbReference type="Pfam" id="PF00127"/>
    </source>
</evidence>
<evidence type="ECO:0000256" key="7">
    <source>
        <dbReference type="PIRSR" id="PIRSR602387-1"/>
    </source>
</evidence>
<evidence type="ECO:0000313" key="10">
    <source>
        <dbReference type="EMBL" id="GGN91791.1"/>
    </source>
</evidence>
<evidence type="ECO:0000256" key="2">
    <source>
        <dbReference type="ARBA" id="ARBA00022448"/>
    </source>
</evidence>
<gene>
    <name evidence="10" type="ORF">GCM10009030_15210</name>
</gene>
<evidence type="ECO:0000256" key="1">
    <source>
        <dbReference type="ARBA" id="ARBA00004370"/>
    </source>
</evidence>
<proteinExistence type="predicted"/>
<dbReference type="GO" id="GO:0016020">
    <property type="term" value="C:membrane"/>
    <property type="evidence" value="ECO:0007669"/>
    <property type="project" value="UniProtKB-SubCell"/>
</dbReference>
<dbReference type="InterPro" id="IPR008972">
    <property type="entry name" value="Cupredoxin"/>
</dbReference>
<keyword evidence="4" id="KW-0249">Electron transport</keyword>
<comment type="caution">
    <text evidence="10">The sequence shown here is derived from an EMBL/GenBank/DDBJ whole genome shotgun (WGS) entry which is preliminary data.</text>
</comment>
<dbReference type="PANTHER" id="PTHR34192:SF10">
    <property type="entry name" value="PLASTOCYANIN MAJOR ISOFORM, CHLOROPLASTIC-RELATED"/>
    <property type="match status" value="1"/>
</dbReference>
<dbReference type="InterPro" id="IPR006311">
    <property type="entry name" value="TAT_signal"/>
</dbReference>
<dbReference type="InterPro" id="IPR000923">
    <property type="entry name" value="BlueCu_1"/>
</dbReference>
<dbReference type="EMBL" id="BMOU01000002">
    <property type="protein sequence ID" value="GGN91791.1"/>
    <property type="molecule type" value="Genomic_DNA"/>
</dbReference>